<name>A0A644UF36_9ZZZZ</name>
<proteinExistence type="predicted"/>
<evidence type="ECO:0000313" key="1">
    <source>
        <dbReference type="EMBL" id="MPL77501.1"/>
    </source>
</evidence>
<dbReference type="AlphaFoldDB" id="A0A644UF36"/>
<organism evidence="1">
    <name type="scientific">bioreactor metagenome</name>
    <dbReference type="NCBI Taxonomy" id="1076179"/>
    <lineage>
        <taxon>unclassified sequences</taxon>
        <taxon>metagenomes</taxon>
        <taxon>ecological metagenomes</taxon>
    </lineage>
</organism>
<gene>
    <name evidence="1" type="ORF">SDC9_23357</name>
</gene>
<dbReference type="EMBL" id="VSSQ01000107">
    <property type="protein sequence ID" value="MPL77501.1"/>
    <property type="molecule type" value="Genomic_DNA"/>
</dbReference>
<sequence length="220" mass="26683">MTIKEIRKELIEDFFESIISKKFGLDKKYKHLIVKKKDKNKEKEIEEETIAGLHYYFTKRRNNWLVIAYLHKTCLTYGYICVRPNAYGEICYVISTNELLLENDFLPSNMVIHEYTPHFFDRYKERMNIDFQRKSYEYYFMYNNYGEIYDNEQKGGNYSFVKTAHGYSLGYSSLNEKYFKYNTFITPNMLGKNQCKEYTDSDIEYVFIKDFMEIHNKRNP</sequence>
<comment type="caution">
    <text evidence="1">The sequence shown here is derived from an EMBL/GenBank/DDBJ whole genome shotgun (WGS) entry which is preliminary data.</text>
</comment>
<reference evidence="1" key="1">
    <citation type="submission" date="2019-08" db="EMBL/GenBank/DDBJ databases">
        <authorList>
            <person name="Kucharzyk K."/>
            <person name="Murdoch R.W."/>
            <person name="Higgins S."/>
            <person name="Loffler F."/>
        </authorList>
    </citation>
    <scope>NUCLEOTIDE SEQUENCE</scope>
</reference>
<accession>A0A644UF36</accession>
<protein>
    <submittedName>
        <fullName evidence="1">Uncharacterized protein</fullName>
    </submittedName>
</protein>